<name>A0A939P5Z6_9ACTN</name>
<gene>
    <name evidence="1" type="ORF">J4573_01035</name>
</gene>
<evidence type="ECO:0008006" key="3">
    <source>
        <dbReference type="Google" id="ProtNLM"/>
    </source>
</evidence>
<proteinExistence type="predicted"/>
<evidence type="ECO:0000313" key="2">
    <source>
        <dbReference type="Proteomes" id="UP000669179"/>
    </source>
</evidence>
<comment type="caution">
    <text evidence="1">The sequence shown here is derived from an EMBL/GenBank/DDBJ whole genome shotgun (WGS) entry which is preliminary data.</text>
</comment>
<dbReference type="Proteomes" id="UP000669179">
    <property type="component" value="Unassembled WGS sequence"/>
</dbReference>
<keyword evidence="2" id="KW-1185">Reference proteome</keyword>
<organism evidence="1 2">
    <name type="scientific">Actinomadura barringtoniae</name>
    <dbReference type="NCBI Taxonomy" id="1427535"/>
    <lineage>
        <taxon>Bacteria</taxon>
        <taxon>Bacillati</taxon>
        <taxon>Actinomycetota</taxon>
        <taxon>Actinomycetes</taxon>
        <taxon>Streptosporangiales</taxon>
        <taxon>Thermomonosporaceae</taxon>
        <taxon>Actinomadura</taxon>
    </lineage>
</organism>
<protein>
    <recommendedName>
        <fullName evidence="3">Nuclease</fullName>
    </recommendedName>
</protein>
<dbReference type="RefSeq" id="WP_208253273.1">
    <property type="nucleotide sequence ID" value="NZ_JAGEOJ010000001.1"/>
</dbReference>
<accession>A0A939P5Z6</accession>
<dbReference type="Gene3D" id="2.40.50.90">
    <property type="match status" value="1"/>
</dbReference>
<evidence type="ECO:0000313" key="1">
    <source>
        <dbReference type="EMBL" id="MBO2445665.1"/>
    </source>
</evidence>
<dbReference type="SUPFAM" id="SSF50199">
    <property type="entry name" value="Staphylococcal nuclease"/>
    <property type="match status" value="1"/>
</dbReference>
<dbReference type="InterPro" id="IPR035437">
    <property type="entry name" value="SNase_OB-fold_sf"/>
</dbReference>
<reference evidence="1" key="1">
    <citation type="submission" date="2021-03" db="EMBL/GenBank/DDBJ databases">
        <authorList>
            <person name="Kanchanasin P."/>
            <person name="Saeng-In P."/>
            <person name="Phongsopitanun W."/>
            <person name="Yuki M."/>
            <person name="Kudo T."/>
            <person name="Ohkuma M."/>
            <person name="Tanasupawat S."/>
        </authorList>
    </citation>
    <scope>NUCLEOTIDE SEQUENCE</scope>
    <source>
        <strain evidence="1">GKU 128</strain>
    </source>
</reference>
<sequence length="287" mass="30921">MSLYLIKGQYRIRGSQPDGDSVHFFPDDAAAFTKLHLNARVGASGAAQLRLDAIDALETHYTPPGHGGRTLHQPLELAHAAGARLLELLGFTNVVRTGEVVSSATPDATPGYILTRFGDKYGRPVALAFPGTIDQPDLGLVFTDAALLKKSVNYQLLSEGLVYPTFYSKLYLDLRVALTQAADAAREAKTGIWGADATTDGATIHAQSDLSERLVLLPKLFRRLAEYFATAPGDPSLGHFKAFLSTLNDRLYVISEGRATGFDTVIDVNGDTVKLTKAVTDLIFVEG</sequence>
<dbReference type="AlphaFoldDB" id="A0A939P5Z6"/>
<dbReference type="EMBL" id="JAGEOJ010000001">
    <property type="protein sequence ID" value="MBO2445665.1"/>
    <property type="molecule type" value="Genomic_DNA"/>
</dbReference>